<name>A0A4Z0V9E0_9BACT</name>
<accession>A0A4Z0V9E0</accession>
<proteinExistence type="predicted"/>
<dbReference type="Pfam" id="PF14717">
    <property type="entry name" value="DUF4465"/>
    <property type="match status" value="1"/>
</dbReference>
<dbReference type="GeneID" id="82148971"/>
<dbReference type="PROSITE" id="PS51257">
    <property type="entry name" value="PROKAR_LIPOPROTEIN"/>
    <property type="match status" value="1"/>
</dbReference>
<dbReference type="RefSeq" id="WP_135470863.1">
    <property type="nucleotide sequence ID" value="NZ_CASCNC010000004.1"/>
</dbReference>
<evidence type="ECO:0000256" key="1">
    <source>
        <dbReference type="SAM" id="SignalP"/>
    </source>
</evidence>
<organism evidence="2 3">
    <name type="scientific">Duncaniella freteri</name>
    <dbReference type="NCBI Taxonomy" id="2530391"/>
    <lineage>
        <taxon>Bacteria</taxon>
        <taxon>Pseudomonadati</taxon>
        <taxon>Bacteroidota</taxon>
        <taxon>Bacteroidia</taxon>
        <taxon>Bacteroidales</taxon>
        <taxon>Muribaculaceae</taxon>
        <taxon>Duncaniella</taxon>
    </lineage>
</organism>
<comment type="caution">
    <text evidence="2">The sequence shown here is derived from an EMBL/GenBank/DDBJ whole genome shotgun (WGS) entry which is preliminary data.</text>
</comment>
<evidence type="ECO:0000313" key="3">
    <source>
        <dbReference type="Proteomes" id="UP000297635"/>
    </source>
</evidence>
<dbReference type="EMBL" id="SJSA01000001">
    <property type="protein sequence ID" value="TGG39930.1"/>
    <property type="molecule type" value="Genomic_DNA"/>
</dbReference>
<feature type="signal peptide" evidence="1">
    <location>
        <begin position="1"/>
        <end position="23"/>
    </location>
</feature>
<dbReference type="Gene3D" id="2.60.120.1350">
    <property type="entry name" value="Protein of unknown function DUF4465"/>
    <property type="match status" value="1"/>
</dbReference>
<keyword evidence="3" id="KW-1185">Reference proteome</keyword>
<dbReference type="Proteomes" id="UP000297635">
    <property type="component" value="Unassembled WGS sequence"/>
</dbReference>
<dbReference type="AlphaFoldDB" id="A0A4Z0V9E0"/>
<dbReference type="InterPro" id="IPR027828">
    <property type="entry name" value="DUF4465"/>
</dbReference>
<evidence type="ECO:0000313" key="2">
    <source>
        <dbReference type="EMBL" id="TGG39930.1"/>
    </source>
</evidence>
<gene>
    <name evidence="2" type="ORF">EZ315_04140</name>
</gene>
<keyword evidence="1" id="KW-0732">Signal</keyword>
<feature type="chain" id="PRO_5021293698" evidence="1">
    <location>
        <begin position="24"/>
        <end position="275"/>
    </location>
</feature>
<reference evidence="2 3" key="1">
    <citation type="submission" date="2019-02" db="EMBL/GenBank/DDBJ databases">
        <title>Isolation and identification of novel species under the genus Muribaculum.</title>
        <authorList>
            <person name="Miyake S."/>
            <person name="Ding Y."/>
            <person name="Low A."/>
            <person name="Soh M."/>
            <person name="Seedorf H."/>
        </authorList>
    </citation>
    <scope>NUCLEOTIDE SEQUENCE [LARGE SCALE GENOMIC DNA]</scope>
    <source>
        <strain evidence="2 3">TLL-A3</strain>
    </source>
</reference>
<sequence>MKRTGIYTILALAMTSMVSTSCSDDIDLVIPHATNITFDEVAPPQRFSHVITQGGFDVQGIHFNAVSSGNQLTGGFCASNRSMRSLTWTGTEAAVDSMRYSTFSTRPNTTGTYLVCHVNGDDAFFTMSQPRVIEYILVSNTTWAFNAMSYGDALGTEEEPKENPNVPSKPKGVWQTYVPGGVKKFEQGDYFTLTAKGFNQGRETGSLTFDLSCKKGHNANNPAWDYIVNNWTRFDLAGLGAVDKVVFYLDSSDKDEQGRMRTPSWFCLDGMQLQQ</sequence>
<protein>
    <submittedName>
        <fullName evidence="2">DUF4465 domain-containing protein</fullName>
    </submittedName>
</protein>